<reference evidence="1 3" key="1">
    <citation type="submission" date="2018-11" db="EMBL/GenBank/DDBJ databases">
        <title>Genome sequence of Mycoplasma struthionis sp. nov.</title>
        <authorList>
            <person name="Spergser J."/>
        </authorList>
    </citation>
    <scope>NUCLEOTIDE SEQUENCE [LARGE SCALE GENOMIC DNA]</scope>
    <source>
        <strain evidence="1 3">237IA</strain>
    </source>
</reference>
<dbReference type="EMBL" id="CP034044">
    <property type="protein sequence ID" value="AZG68930.1"/>
    <property type="molecule type" value="Genomic_DNA"/>
</dbReference>
<sequence>MNAEKELENLFIKIQEIRNEDPLKAIYLIDESKKQFIAQAEINELDALRRNIEYQIKKQNLIVKTSLDTISLINSLKNKKMDYVFMLIYNELKNRDLKEYASEFQYFFNGNDFDNKGFQTLIYDLLQKKEIDYDYKISEYIINPKKLGAIDENKEIKRIQNEILSHFEKDIAKSKTASQVFAAYVFQNWLEIINQKTQNDYQIIIDVIDTLLGQKDANELQNEAKKLYEFFKK</sequence>
<name>A0A3G8LJ90_9MOLU</name>
<reference evidence="2 4" key="2">
    <citation type="submission" date="2019-06" db="EMBL/GenBank/DDBJ databases">
        <title>A comparative genomics study of ostrich specific Mycoplasmas.</title>
        <authorList>
            <person name="Botes A."/>
            <person name="Nel T."/>
        </authorList>
    </citation>
    <scope>NUCLEOTIDE SEQUENCE [LARGE SCALE GENOMIC DNA]</scope>
    <source>
        <strain evidence="2 4">Ms01</strain>
    </source>
</reference>
<evidence type="ECO:0000313" key="2">
    <source>
        <dbReference type="EMBL" id="TPI01170.1"/>
    </source>
</evidence>
<keyword evidence="3" id="KW-1185">Reference proteome</keyword>
<dbReference type="Proteomes" id="UP000275883">
    <property type="component" value="Chromosome"/>
</dbReference>
<evidence type="ECO:0000313" key="1">
    <source>
        <dbReference type="EMBL" id="AZG68930.1"/>
    </source>
</evidence>
<accession>A0A502M1E3</accession>
<proteinExistence type="predicted"/>
<dbReference type="KEGG" id="mstr:EGN60_03200"/>
<evidence type="ECO:0008006" key="5">
    <source>
        <dbReference type="Google" id="ProtNLM"/>
    </source>
</evidence>
<gene>
    <name evidence="1" type="ORF">EGN60_03200</name>
    <name evidence="2" type="ORF">FJM01_03075</name>
</gene>
<dbReference type="EMBL" id="VFSY01000029">
    <property type="protein sequence ID" value="TPI01170.1"/>
    <property type="molecule type" value="Genomic_DNA"/>
</dbReference>
<organism evidence="1 3">
    <name type="scientific">Mycoplasma struthionis</name>
    <dbReference type="NCBI Taxonomy" id="538220"/>
    <lineage>
        <taxon>Bacteria</taxon>
        <taxon>Bacillati</taxon>
        <taxon>Mycoplasmatota</taxon>
        <taxon>Mollicutes</taxon>
        <taxon>Mycoplasmataceae</taxon>
        <taxon>Mycoplasma</taxon>
    </lineage>
</organism>
<dbReference type="RefSeq" id="WP_124724623.1">
    <property type="nucleotide sequence ID" value="NZ_CP034044.1"/>
</dbReference>
<evidence type="ECO:0000313" key="3">
    <source>
        <dbReference type="Proteomes" id="UP000275883"/>
    </source>
</evidence>
<dbReference type="OrthoDB" id="396237at2"/>
<dbReference type="AlphaFoldDB" id="A0A3G8LJ90"/>
<protein>
    <recommendedName>
        <fullName evidence="5">DUF3196 domain-containing protein</fullName>
    </recommendedName>
</protein>
<accession>A0A3G8LJ90</accession>
<dbReference type="Proteomes" id="UP000317904">
    <property type="component" value="Unassembled WGS sequence"/>
</dbReference>
<evidence type="ECO:0000313" key="4">
    <source>
        <dbReference type="Proteomes" id="UP000317904"/>
    </source>
</evidence>